<geneLocation type="chloroplast" evidence="2"/>
<dbReference type="SUPFAM" id="SSF48452">
    <property type="entry name" value="TPR-like"/>
    <property type="match status" value="1"/>
</dbReference>
<sequence length="165" mass="19448">MSNNILLFRLYIIFALLFLVPISLFVTLQLYSLIKANKMVYNLVNYLPGDMAFAIDNKVYNNLVDLYLTRKKFFLCISLAELYLFLSPLQKDLIYISLAYCYQKNCFFYVAEYYYLKALSISPNSVLILVNLRKIYKNIGNYDRESFINNHIKRLDSNIISSKYS</sequence>
<dbReference type="AlphaFoldDB" id="A0A1Z1M2U0"/>
<name>A0A1Z1M2U0_9FLOR</name>
<evidence type="ECO:0000313" key="2">
    <source>
        <dbReference type="EMBL" id="ARW60104.1"/>
    </source>
</evidence>
<keyword evidence="2" id="KW-0934">Plastid</keyword>
<keyword evidence="1" id="KW-0812">Transmembrane</keyword>
<proteinExistence type="predicted"/>
<organism evidence="2">
    <name type="scientific">Laurencieae sp</name>
    <dbReference type="NCBI Taxonomy" id="2007162"/>
    <lineage>
        <taxon>Eukaryota</taxon>
        <taxon>Rhodophyta</taxon>
        <taxon>Florideophyceae</taxon>
        <taxon>Rhodymeniophycidae</taxon>
        <taxon>Ceramiales</taxon>
        <taxon>Rhodomelaceae</taxon>
        <taxon>Laurencieae</taxon>
    </lineage>
</organism>
<reference evidence="2" key="1">
    <citation type="journal article" date="2017" name="J. Phycol.">
        <title>Analysis of chloroplast genomes and a supermatrix inform reclassification of the Rhodomelaceae (Rhodophyta).</title>
        <authorList>
            <person name="Diaz-Tapia P."/>
            <person name="Maggs C.A."/>
            <person name="West J.A."/>
            <person name="Verbruggen H."/>
        </authorList>
    </citation>
    <scope>NUCLEOTIDE SEQUENCE</scope>
    <source>
        <strain evidence="2">JFC1711</strain>
    </source>
</reference>
<evidence type="ECO:0000256" key="1">
    <source>
        <dbReference type="SAM" id="Phobius"/>
    </source>
</evidence>
<gene>
    <name evidence="2" type="primary">ycf37</name>
</gene>
<keyword evidence="1" id="KW-1133">Transmembrane helix</keyword>
<dbReference type="EMBL" id="MF101412">
    <property type="protein sequence ID" value="ARW60104.1"/>
    <property type="molecule type" value="Genomic_DNA"/>
</dbReference>
<dbReference type="InterPro" id="IPR011990">
    <property type="entry name" value="TPR-like_helical_dom_sf"/>
</dbReference>
<dbReference type="Gene3D" id="1.25.40.10">
    <property type="entry name" value="Tetratricopeptide repeat domain"/>
    <property type="match status" value="1"/>
</dbReference>
<accession>A0A1Z1M2U0</accession>
<keyword evidence="1" id="KW-0472">Membrane</keyword>
<keyword evidence="2" id="KW-0150">Chloroplast</keyword>
<protein>
    <recommendedName>
        <fullName evidence="3">Photosystem I assembly protein Ycf37</fullName>
    </recommendedName>
</protein>
<evidence type="ECO:0008006" key="3">
    <source>
        <dbReference type="Google" id="ProtNLM"/>
    </source>
</evidence>
<feature type="transmembrane region" description="Helical" evidence="1">
    <location>
        <begin position="6"/>
        <end position="31"/>
    </location>
</feature>